<evidence type="ECO:0000256" key="4">
    <source>
        <dbReference type="ARBA" id="ARBA00022664"/>
    </source>
</evidence>
<evidence type="ECO:0000313" key="9">
    <source>
        <dbReference type="EMBL" id="KAK7688922.1"/>
    </source>
</evidence>
<evidence type="ECO:0000256" key="5">
    <source>
        <dbReference type="ARBA" id="ARBA00023187"/>
    </source>
</evidence>
<dbReference type="PANTHER" id="PTHR18034">
    <property type="entry name" value="CELL CYCLE CONTROL PROTEIN CWF22-RELATED"/>
    <property type="match status" value="1"/>
</dbReference>
<evidence type="ECO:0000256" key="6">
    <source>
        <dbReference type="ARBA" id="ARBA00023242"/>
    </source>
</evidence>
<comment type="subcellular location">
    <subcellularLocation>
        <location evidence="2">Nucleus</location>
    </subcellularLocation>
</comment>
<protein>
    <submittedName>
        <fullName evidence="9">Pre-mRNA-splicing factor cwc22</fullName>
    </submittedName>
</protein>
<feature type="compositionally biased region" description="Basic and acidic residues" evidence="7">
    <location>
        <begin position="51"/>
        <end position="67"/>
    </location>
</feature>
<dbReference type="InterPro" id="IPR003890">
    <property type="entry name" value="MIF4G-like_typ-3"/>
</dbReference>
<dbReference type="PANTHER" id="PTHR18034:SF3">
    <property type="entry name" value="PRE-MRNA-SPLICING FACTOR CWC22 HOMOLOG"/>
    <property type="match status" value="1"/>
</dbReference>
<dbReference type="SMART" id="SM00543">
    <property type="entry name" value="MIF4G"/>
    <property type="match status" value="1"/>
</dbReference>
<proteinExistence type="inferred from homology"/>
<organism evidence="9 10">
    <name type="scientific">Cerrena zonata</name>
    <dbReference type="NCBI Taxonomy" id="2478898"/>
    <lineage>
        <taxon>Eukaryota</taxon>
        <taxon>Fungi</taxon>
        <taxon>Dikarya</taxon>
        <taxon>Basidiomycota</taxon>
        <taxon>Agaricomycotina</taxon>
        <taxon>Agaricomycetes</taxon>
        <taxon>Polyporales</taxon>
        <taxon>Cerrenaceae</taxon>
        <taxon>Cerrena</taxon>
    </lineage>
</organism>
<gene>
    <name evidence="9" type="primary">CWC22</name>
    <name evidence="9" type="ORF">QCA50_007613</name>
</gene>
<evidence type="ECO:0000256" key="7">
    <source>
        <dbReference type="SAM" id="MobiDB-lite"/>
    </source>
</evidence>
<feature type="region of interest" description="Disordered" evidence="7">
    <location>
        <begin position="1"/>
        <end position="69"/>
    </location>
</feature>
<reference evidence="9 10" key="1">
    <citation type="submission" date="2022-09" db="EMBL/GenBank/DDBJ databases">
        <authorList>
            <person name="Palmer J.M."/>
        </authorList>
    </citation>
    <scope>NUCLEOTIDE SEQUENCE [LARGE SCALE GENOMIC DNA]</scope>
    <source>
        <strain evidence="9 10">DSM 7382</strain>
    </source>
</reference>
<dbReference type="SUPFAM" id="SSF48371">
    <property type="entry name" value="ARM repeat"/>
    <property type="match status" value="1"/>
</dbReference>
<feature type="compositionally biased region" description="Basic and acidic residues" evidence="7">
    <location>
        <begin position="688"/>
        <end position="707"/>
    </location>
</feature>
<comment type="similarity">
    <text evidence="3">Belongs to the CWC22 family.</text>
</comment>
<evidence type="ECO:0000256" key="1">
    <source>
        <dbReference type="ARBA" id="ARBA00003777"/>
    </source>
</evidence>
<evidence type="ECO:0000313" key="10">
    <source>
        <dbReference type="Proteomes" id="UP001385951"/>
    </source>
</evidence>
<dbReference type="Pfam" id="PF02847">
    <property type="entry name" value="MA3"/>
    <property type="match status" value="1"/>
</dbReference>
<feature type="compositionally biased region" description="Basic residues" evidence="7">
    <location>
        <begin position="711"/>
        <end position="725"/>
    </location>
</feature>
<feature type="domain" description="MI" evidence="8">
    <location>
        <begin position="430"/>
        <end position="546"/>
    </location>
</feature>
<feature type="compositionally biased region" description="Basic and acidic residues" evidence="7">
    <location>
        <begin position="729"/>
        <end position="803"/>
    </location>
</feature>
<feature type="compositionally biased region" description="Basic and acidic residues" evidence="7">
    <location>
        <begin position="836"/>
        <end position="858"/>
    </location>
</feature>
<evidence type="ECO:0000256" key="3">
    <source>
        <dbReference type="ARBA" id="ARBA00006856"/>
    </source>
</evidence>
<keyword evidence="10" id="KW-1185">Reference proteome</keyword>
<dbReference type="InterPro" id="IPR016024">
    <property type="entry name" value="ARM-type_fold"/>
</dbReference>
<comment type="function">
    <text evidence="1">Involved in pre-mRNA splicing.</text>
</comment>
<feature type="compositionally biased region" description="Acidic residues" evidence="7">
    <location>
        <begin position="387"/>
        <end position="413"/>
    </location>
</feature>
<accession>A0AAW0GBI0</accession>
<evidence type="ECO:0000256" key="2">
    <source>
        <dbReference type="ARBA" id="ARBA00004123"/>
    </source>
</evidence>
<dbReference type="GO" id="GO:0071013">
    <property type="term" value="C:catalytic step 2 spliceosome"/>
    <property type="evidence" value="ECO:0007669"/>
    <property type="project" value="TreeGrafter"/>
</dbReference>
<dbReference type="GO" id="GO:0003723">
    <property type="term" value="F:RNA binding"/>
    <property type="evidence" value="ECO:0007669"/>
    <property type="project" value="InterPro"/>
</dbReference>
<feature type="compositionally biased region" description="Basic residues" evidence="7">
    <location>
        <begin position="677"/>
        <end position="687"/>
    </location>
</feature>
<dbReference type="PROSITE" id="PS51366">
    <property type="entry name" value="MI"/>
    <property type="match status" value="1"/>
</dbReference>
<dbReference type="SMART" id="SM00544">
    <property type="entry name" value="MA3"/>
    <property type="match status" value="1"/>
</dbReference>
<dbReference type="EMBL" id="JASBNA010000009">
    <property type="protein sequence ID" value="KAK7688922.1"/>
    <property type="molecule type" value="Genomic_DNA"/>
</dbReference>
<keyword evidence="4" id="KW-0507">mRNA processing</keyword>
<feature type="region of interest" description="Disordered" evidence="7">
    <location>
        <begin position="637"/>
        <end position="869"/>
    </location>
</feature>
<sequence length="869" mass="99464">MASAATMSPPTPGDSSYKRKRSPSPGTSEGPPQSRRRSVSPTPPHVVDLPKVVDSDPVRRAERERQLAARMAAMELEKLEKEKDKGKEVEKKSDFDAKAEFAKLSGSRSGGVYMPPARLRALQEAAAKDKTSTEYQRLSWDALRKSITGIVNRVNVTNIKMVVPELFSENLIRGRGLFARSVMKAQAASLPFTPVFAALVAIINTKLPQVGELVLIRLISQFRRAFKRNDKIICHSTTTFLGHLVNQGVAHEIIALQILFLLLERPTDDSIEIAVGFMREVGAFLQENSPKANNVVFERFRAVLNEGSISHRVQYMIEVLMQVRKDKYKDNPIIPEGLDLVEEDEQITHQIQLEEELQVQEGLNIFKFDPKYIENEERYKSIKAEILGEDSDEDESGSEESSDDSDEDEDEEAVAEKEGIEDRTQTNLVNLRRIIYLTIMNALSYEEAVHKLLKVQMREGEEIEMCNMIIECCSQERSYSNFYGLIGERFCKLNRVWNECFEETFQNYYLTIHRYETNRLRNIARFFGHLISTDSISWAALECVKLTEDDTTSSSRIFIKIMLNEMTESMGLKSISERFKDDEVKRCCAGMFPLDNPKNTRFAINYLTSIGLGALTEEMREHLKNAPRLIMEQRRAMLEAESSSSDSDSDSSDSSDSDSDSDSSSDDSSDSDDSRHVPRRSRRSPSPRRRDDRNGDRDRERKRHDDSPSPPRRRRDSPSPPRRRNGGAEAERDRDRDQPRDSRSQRDRDYERERDRDSRYRSRRDSPPPKSSRRDSPPPRSRHDSPPPRNSRRDLSPDGDSKMRRGRSPSRTPSPPSKSRNGGGRRSPSRSASPPRRGDYDKKRRDDSRDRDRRRASPERGGSGRYGRR</sequence>
<dbReference type="Proteomes" id="UP001385951">
    <property type="component" value="Unassembled WGS sequence"/>
</dbReference>
<dbReference type="GO" id="GO:0000398">
    <property type="term" value="P:mRNA splicing, via spliceosome"/>
    <property type="evidence" value="ECO:0007669"/>
    <property type="project" value="TreeGrafter"/>
</dbReference>
<dbReference type="FunFam" id="1.25.40.180:FF:000004">
    <property type="entry name" value="pre-mRNA-splicing factor CWC22 homolog"/>
    <property type="match status" value="1"/>
</dbReference>
<feature type="compositionally biased region" description="Acidic residues" evidence="7">
    <location>
        <begin position="647"/>
        <end position="671"/>
    </location>
</feature>
<dbReference type="InterPro" id="IPR003891">
    <property type="entry name" value="Initiation_fac_eIF4g_MI"/>
</dbReference>
<name>A0AAW0GBI0_9APHY</name>
<keyword evidence="5" id="KW-0508">mRNA splicing</keyword>
<keyword evidence="6" id="KW-0539">Nucleus</keyword>
<comment type="caution">
    <text evidence="9">The sequence shown here is derived from an EMBL/GenBank/DDBJ whole genome shotgun (WGS) entry which is preliminary data.</text>
</comment>
<feature type="region of interest" description="Disordered" evidence="7">
    <location>
        <begin position="385"/>
        <end position="420"/>
    </location>
</feature>
<evidence type="ECO:0000259" key="8">
    <source>
        <dbReference type="PROSITE" id="PS51366"/>
    </source>
</evidence>
<dbReference type="InterPro" id="IPR050781">
    <property type="entry name" value="CWC22_splicing_factor"/>
</dbReference>
<dbReference type="Gene3D" id="1.25.40.180">
    <property type="match status" value="1"/>
</dbReference>
<dbReference type="Pfam" id="PF02854">
    <property type="entry name" value="MIF4G"/>
    <property type="match status" value="1"/>
</dbReference>
<dbReference type="AlphaFoldDB" id="A0AAW0GBI0"/>